<evidence type="ECO:0000256" key="8">
    <source>
        <dbReference type="RuleBase" id="RU366017"/>
    </source>
</evidence>
<comment type="subcellular location">
    <subcellularLocation>
        <location evidence="1">Membrane</location>
        <topology evidence="1">Single-pass membrane protein</topology>
    </subcellularLocation>
</comment>
<dbReference type="PANTHER" id="PTHR21461:SF40">
    <property type="entry name" value="GLYCOSYLTRANSFERASE FAMILY 92 PROTEIN"/>
    <property type="match status" value="1"/>
</dbReference>
<evidence type="ECO:0000256" key="5">
    <source>
        <dbReference type="ARBA" id="ARBA00022692"/>
    </source>
</evidence>
<keyword evidence="3 8" id="KW-0328">Glycosyltransferase</keyword>
<gene>
    <name evidence="10" type="primary">LOC106463370</name>
</gene>
<dbReference type="RefSeq" id="XP_013778848.1">
    <property type="nucleotide sequence ID" value="XM_013923394.2"/>
</dbReference>
<evidence type="ECO:0000256" key="3">
    <source>
        <dbReference type="ARBA" id="ARBA00022676"/>
    </source>
</evidence>
<evidence type="ECO:0000256" key="6">
    <source>
        <dbReference type="ARBA" id="ARBA00022989"/>
    </source>
</evidence>
<dbReference type="EC" id="2.4.1.-" evidence="8"/>
<evidence type="ECO:0000313" key="10">
    <source>
        <dbReference type="RefSeq" id="XP_013778848.1"/>
    </source>
</evidence>
<keyword evidence="5" id="KW-0812">Transmembrane</keyword>
<evidence type="ECO:0000256" key="1">
    <source>
        <dbReference type="ARBA" id="ARBA00004167"/>
    </source>
</evidence>
<reference evidence="10" key="1">
    <citation type="submission" date="2025-08" db="UniProtKB">
        <authorList>
            <consortium name="RefSeq"/>
        </authorList>
    </citation>
    <scope>IDENTIFICATION</scope>
    <source>
        <tissue evidence="10">Muscle</tissue>
    </source>
</reference>
<keyword evidence="6" id="KW-1133">Transmembrane helix</keyword>
<organism evidence="9 10">
    <name type="scientific">Limulus polyphemus</name>
    <name type="common">Atlantic horseshoe crab</name>
    <dbReference type="NCBI Taxonomy" id="6850"/>
    <lineage>
        <taxon>Eukaryota</taxon>
        <taxon>Metazoa</taxon>
        <taxon>Ecdysozoa</taxon>
        <taxon>Arthropoda</taxon>
        <taxon>Chelicerata</taxon>
        <taxon>Merostomata</taxon>
        <taxon>Xiphosura</taxon>
        <taxon>Limulidae</taxon>
        <taxon>Limulus</taxon>
    </lineage>
</organism>
<dbReference type="InterPro" id="IPR008166">
    <property type="entry name" value="Glyco_transf_92"/>
</dbReference>
<evidence type="ECO:0000256" key="2">
    <source>
        <dbReference type="ARBA" id="ARBA00007647"/>
    </source>
</evidence>
<proteinExistence type="inferred from homology"/>
<protein>
    <recommendedName>
        <fullName evidence="8">Glycosyltransferase family 92 protein</fullName>
        <ecNumber evidence="8">2.4.1.-</ecNumber>
    </recommendedName>
</protein>
<dbReference type="Proteomes" id="UP000694941">
    <property type="component" value="Unplaced"/>
</dbReference>
<dbReference type="Pfam" id="PF01697">
    <property type="entry name" value="Glyco_transf_92"/>
    <property type="match status" value="1"/>
</dbReference>
<accession>A0ABM1BBU7</accession>
<name>A0ABM1BBU7_LIMPO</name>
<evidence type="ECO:0000313" key="9">
    <source>
        <dbReference type="Proteomes" id="UP000694941"/>
    </source>
</evidence>
<comment type="similarity">
    <text evidence="2 8">Belongs to the glycosyltransferase 92 family.</text>
</comment>
<evidence type="ECO:0000256" key="7">
    <source>
        <dbReference type="ARBA" id="ARBA00023136"/>
    </source>
</evidence>
<keyword evidence="7" id="KW-0472">Membrane</keyword>
<sequence>MNKTELIHNLGTTNSSITRILETQDDTNSGNVLKIVEKTKPLRTWQIQLGGKYFHQEDEDSWIDFWLRILPEYYVYSAFWDDRSSISSKGPIIRIFGKVRLNVVNVSSIQCALQFGETAGSDILVQPLQGHYRFSLKCYDGGSIEFRCSVPPGQKPTSVSLVLNDRWKPWHWVSIHYPKKMNSENKIVLCTTPMYGDFSNHILIIELIAYYKTVGVTHFVFYDAGCSDTVRKTLKKLNLAGISLDVLPFVKHGEKDNRKWNERAQVISVQDCMYRHMHTYEYGLYVDLDEFIFPVQHETLQELLKSEEQRIPGNCCGEYVFRHFLYCLDYPSFPVPYLPFEFNTLLKRYVVNNTQGYDRSRYITKIAELEHHGCVHRVAHLLPGSKRHLVPDQVGFSHHYRRGVKYDNRIDCGNFGNAKMKNIVIYDPSLPFKFGNKMIKLVKLWKMFYGIE</sequence>
<keyword evidence="4 8" id="KW-0808">Transferase</keyword>
<evidence type="ECO:0000256" key="4">
    <source>
        <dbReference type="ARBA" id="ARBA00022679"/>
    </source>
</evidence>
<dbReference type="GeneID" id="106463370"/>
<dbReference type="PANTHER" id="PTHR21461">
    <property type="entry name" value="GLYCOSYLTRANSFERASE FAMILY 92 PROTEIN"/>
    <property type="match status" value="1"/>
</dbReference>
<keyword evidence="9" id="KW-1185">Reference proteome</keyword>